<dbReference type="SUPFAM" id="SSF51197">
    <property type="entry name" value="Clavaminate synthase-like"/>
    <property type="match status" value="1"/>
</dbReference>
<dbReference type="PANTHER" id="PTHR31212:SF5">
    <property type="entry name" value="ISOCHORISMATASE FAMILY PROTEIN FAMILY (AFU_ORTHOLOGUE AFUA_3G14500)"/>
    <property type="match status" value="1"/>
</dbReference>
<dbReference type="SUPFAM" id="SSF52499">
    <property type="entry name" value="Isochorismatase-like hydrolases"/>
    <property type="match status" value="1"/>
</dbReference>
<keyword evidence="5" id="KW-1185">Reference proteome</keyword>
<dbReference type="InterPro" id="IPR032854">
    <property type="entry name" value="ALKBH3"/>
</dbReference>
<name>A0A6H0XIH0_9PEZI</name>
<dbReference type="InterPro" id="IPR027450">
    <property type="entry name" value="AlkB-like"/>
</dbReference>
<feature type="compositionally biased region" description="Acidic residues" evidence="2">
    <location>
        <begin position="262"/>
        <end position="271"/>
    </location>
</feature>
<feature type="region of interest" description="Disordered" evidence="2">
    <location>
        <begin position="233"/>
        <end position="271"/>
    </location>
</feature>
<feature type="region of interest" description="Disordered" evidence="2">
    <location>
        <begin position="286"/>
        <end position="308"/>
    </location>
</feature>
<dbReference type="AlphaFoldDB" id="A0A6H0XIH0"/>
<organism evidence="4 5">
    <name type="scientific">Peltaster fructicola</name>
    <dbReference type="NCBI Taxonomy" id="286661"/>
    <lineage>
        <taxon>Eukaryota</taxon>
        <taxon>Fungi</taxon>
        <taxon>Dikarya</taxon>
        <taxon>Ascomycota</taxon>
        <taxon>Pezizomycotina</taxon>
        <taxon>Dothideomycetes</taxon>
        <taxon>Dothideomycetes incertae sedis</taxon>
        <taxon>Peltaster</taxon>
    </lineage>
</organism>
<accession>A0A6H0XIH0</accession>
<proteinExistence type="inferred from homology"/>
<dbReference type="InterPro" id="IPR037151">
    <property type="entry name" value="AlkB-like_sf"/>
</dbReference>
<dbReference type="InterPro" id="IPR000868">
    <property type="entry name" value="Isochorismatase-like_dom"/>
</dbReference>
<comment type="similarity">
    <text evidence="1">Belongs to the isochorismatase family.</text>
</comment>
<dbReference type="OrthoDB" id="445341at2759"/>
<dbReference type="GO" id="GO:0051213">
    <property type="term" value="F:dioxygenase activity"/>
    <property type="evidence" value="ECO:0007669"/>
    <property type="project" value="InterPro"/>
</dbReference>
<dbReference type="InterPro" id="IPR036380">
    <property type="entry name" value="Isochorismatase-like_sf"/>
</dbReference>
<evidence type="ECO:0000313" key="5">
    <source>
        <dbReference type="Proteomes" id="UP000503462"/>
    </source>
</evidence>
<evidence type="ECO:0000313" key="4">
    <source>
        <dbReference type="EMBL" id="QIW94511.1"/>
    </source>
</evidence>
<dbReference type="Pfam" id="PF13532">
    <property type="entry name" value="2OG-FeII_Oxy_2"/>
    <property type="match status" value="1"/>
</dbReference>
<dbReference type="GO" id="GO:0006307">
    <property type="term" value="P:DNA alkylation repair"/>
    <property type="evidence" value="ECO:0007669"/>
    <property type="project" value="InterPro"/>
</dbReference>
<dbReference type="Gene3D" id="2.60.120.590">
    <property type="entry name" value="Alpha-ketoglutarate-dependent dioxygenase AlkB-like"/>
    <property type="match status" value="1"/>
</dbReference>
<gene>
    <name evidence="4" type="ORF">AMS68_000029</name>
</gene>
<feature type="compositionally biased region" description="Acidic residues" evidence="2">
    <location>
        <begin position="236"/>
        <end position="250"/>
    </location>
</feature>
<dbReference type="Proteomes" id="UP000503462">
    <property type="component" value="Chromosome 1"/>
</dbReference>
<dbReference type="EMBL" id="CP051139">
    <property type="protein sequence ID" value="QIW94511.1"/>
    <property type="molecule type" value="Genomic_DNA"/>
</dbReference>
<dbReference type="PROSITE" id="PS51471">
    <property type="entry name" value="FE2OG_OXY"/>
    <property type="match status" value="1"/>
</dbReference>
<dbReference type="InterPro" id="IPR005123">
    <property type="entry name" value="Oxoglu/Fe-dep_dioxygenase_dom"/>
</dbReference>
<dbReference type="CDD" id="cd00431">
    <property type="entry name" value="cysteine_hydrolases"/>
    <property type="match status" value="1"/>
</dbReference>
<dbReference type="Gene3D" id="3.40.50.850">
    <property type="entry name" value="Isochorismatase-like"/>
    <property type="match status" value="1"/>
</dbReference>
<reference evidence="4 5" key="1">
    <citation type="journal article" date="2016" name="Sci. Rep.">
        <title>Peltaster fructicola genome reveals evolution from an invasive phytopathogen to an ectophytic parasite.</title>
        <authorList>
            <person name="Xu C."/>
            <person name="Chen H."/>
            <person name="Gleason M.L."/>
            <person name="Xu J.R."/>
            <person name="Liu H."/>
            <person name="Zhang R."/>
            <person name="Sun G."/>
        </authorList>
    </citation>
    <scope>NUCLEOTIDE SEQUENCE [LARGE SCALE GENOMIC DNA]</scope>
    <source>
        <strain evidence="4 5">LNHT1506</strain>
    </source>
</reference>
<dbReference type="PANTHER" id="PTHR31212">
    <property type="entry name" value="ALPHA-KETOGLUTARATE-DEPENDENT DIOXYGENASE ALKB HOMOLOG 3"/>
    <property type="match status" value="1"/>
</dbReference>
<feature type="domain" description="Fe2OG dioxygenase" evidence="3">
    <location>
        <begin position="432"/>
        <end position="546"/>
    </location>
</feature>
<feature type="compositionally biased region" description="Polar residues" evidence="2">
    <location>
        <begin position="293"/>
        <end position="308"/>
    </location>
</feature>
<sequence>MSSFYDFLARNTPVLQTRKALILTGLQNEFLADDGRLSVLDRQDFIQRIKDLINAFRAHGDIIWVRSEYDPMVNPHLEEIDDYNTVTHIGGTKDPRQPDTIDEELYLNPSTREPRLCLKDTNSANILPELAALVQPQDVQLVKNQYSAFSSTCLLMTLRSRLVTKLYIAGALSNLSSHATALDAARNGIETVLIEDCLAWRHLARHQLALKRLSRYSVARTLTSGRALHLLQHPEDDIEEAANEVEESSEEDARAGPHALEIDEEDNEEDMPLPTTIPFRMAYRPRDKPTRAQVASSTKSTCQMSSRTAHGITTMATVPNEVSPSPAGVTERTPLFGQQTEADSNGSSIIYNLLPPELASTAFEQVQAEIEWQRMLHQTGEVPRLVCCQATVNDDGSVPVYRHPSDRTIMARSWTATIDQIRRAAEAYVGHELNHGLIQLYRSGNDFISEHSDKTLDIVPSSTIVNVSIGAERTMRLRSKRTASSSAARTTHRVRMPHNSLLSMTLETNAKYLHGINADKRPRVELNEAEMAFAGQRISMTFRQIGTFCDVDGRLIWGQGAVAKTKETAGAALDGVVEESDKLIKAFGTENQSSCMDWNAWYGAGSDVLHLK</sequence>
<protein>
    <recommendedName>
        <fullName evidence="3">Fe2OG dioxygenase domain-containing protein</fullName>
    </recommendedName>
</protein>
<dbReference type="Pfam" id="PF00857">
    <property type="entry name" value="Isochorismatase"/>
    <property type="match status" value="1"/>
</dbReference>
<evidence type="ECO:0000259" key="3">
    <source>
        <dbReference type="PROSITE" id="PS51471"/>
    </source>
</evidence>
<evidence type="ECO:0000256" key="1">
    <source>
        <dbReference type="ARBA" id="ARBA00006336"/>
    </source>
</evidence>
<evidence type="ECO:0000256" key="2">
    <source>
        <dbReference type="SAM" id="MobiDB-lite"/>
    </source>
</evidence>